<name>A0A2B4S1E8_STYPI</name>
<evidence type="ECO:0000256" key="2">
    <source>
        <dbReference type="ARBA" id="ARBA00011902"/>
    </source>
</evidence>
<evidence type="ECO:0000256" key="9">
    <source>
        <dbReference type="PIRSR" id="PIRSR000615-2"/>
    </source>
</evidence>
<evidence type="ECO:0000256" key="10">
    <source>
        <dbReference type="PIRSR" id="PIRSR000615-3"/>
    </source>
</evidence>
<keyword evidence="6" id="KW-1015">Disulfide bond</keyword>
<dbReference type="InterPro" id="IPR007110">
    <property type="entry name" value="Ig-like_dom"/>
</dbReference>
<dbReference type="GO" id="GO:0098609">
    <property type="term" value="P:cell-cell adhesion"/>
    <property type="evidence" value="ECO:0007669"/>
    <property type="project" value="TreeGrafter"/>
</dbReference>
<dbReference type="PIRSF" id="PIRSF000615">
    <property type="entry name" value="TyrPK_CSF1-R"/>
    <property type="match status" value="1"/>
</dbReference>
<dbReference type="InterPro" id="IPR051275">
    <property type="entry name" value="Cell_adhesion_signaling"/>
</dbReference>
<dbReference type="InterPro" id="IPR020635">
    <property type="entry name" value="Tyr_kinase_cat_dom"/>
</dbReference>
<keyword evidence="9 11" id="KW-0547">Nucleotide-binding</keyword>
<dbReference type="Proteomes" id="UP000225706">
    <property type="component" value="Unassembled WGS sequence"/>
</dbReference>
<dbReference type="InterPro" id="IPR017441">
    <property type="entry name" value="Protein_kinase_ATP_BS"/>
</dbReference>
<dbReference type="SUPFAM" id="SSF56112">
    <property type="entry name" value="Protein kinase-like (PK-like)"/>
    <property type="match status" value="1"/>
</dbReference>
<dbReference type="CDD" id="cd00096">
    <property type="entry name" value="Ig"/>
    <property type="match status" value="2"/>
</dbReference>
<feature type="domain" description="Ig-like" evidence="12">
    <location>
        <begin position="400"/>
        <end position="481"/>
    </location>
</feature>
<dbReference type="GO" id="GO:0005911">
    <property type="term" value="C:cell-cell junction"/>
    <property type="evidence" value="ECO:0007669"/>
    <property type="project" value="TreeGrafter"/>
</dbReference>
<evidence type="ECO:0000256" key="8">
    <source>
        <dbReference type="ARBA" id="ARBA00023319"/>
    </source>
</evidence>
<dbReference type="EMBL" id="LSMT01000198">
    <property type="protein sequence ID" value="PFX23731.1"/>
    <property type="molecule type" value="Genomic_DNA"/>
</dbReference>
<dbReference type="Gene3D" id="2.60.40.10">
    <property type="entry name" value="Immunoglobulins"/>
    <property type="match status" value="6"/>
</dbReference>
<dbReference type="GO" id="GO:0050839">
    <property type="term" value="F:cell adhesion molecule binding"/>
    <property type="evidence" value="ECO:0007669"/>
    <property type="project" value="TreeGrafter"/>
</dbReference>
<evidence type="ECO:0000256" key="5">
    <source>
        <dbReference type="ARBA" id="ARBA00023136"/>
    </source>
</evidence>
<feature type="binding site" evidence="9 11">
    <location>
        <position position="685"/>
    </location>
    <ligand>
        <name>ATP</name>
        <dbReference type="ChEBI" id="CHEBI:30616"/>
    </ligand>
</feature>
<evidence type="ECO:0000256" key="11">
    <source>
        <dbReference type="PROSITE-ProRule" id="PRU10141"/>
    </source>
</evidence>
<evidence type="ECO:0000256" key="4">
    <source>
        <dbReference type="ARBA" id="ARBA00022989"/>
    </source>
</evidence>
<dbReference type="SUPFAM" id="SSF48726">
    <property type="entry name" value="Immunoglobulin"/>
    <property type="match status" value="5"/>
</dbReference>
<reference evidence="14" key="1">
    <citation type="journal article" date="2017" name="bioRxiv">
        <title>Comparative analysis of the genomes of Stylophora pistillata and Acropora digitifera provides evidence for extensive differences between species of corals.</title>
        <authorList>
            <person name="Voolstra C.R."/>
            <person name="Li Y."/>
            <person name="Liew Y.J."/>
            <person name="Baumgarten S."/>
            <person name="Zoccola D."/>
            <person name="Flot J.-F."/>
            <person name="Tambutte S."/>
            <person name="Allemand D."/>
            <person name="Aranda M."/>
        </authorList>
    </citation>
    <scope>NUCLEOTIDE SEQUENCE [LARGE SCALE GENOMIC DNA]</scope>
</reference>
<dbReference type="InterPro" id="IPR003598">
    <property type="entry name" value="Ig_sub2"/>
</dbReference>
<dbReference type="PROSITE" id="PS50835">
    <property type="entry name" value="IG_LIKE"/>
    <property type="match status" value="4"/>
</dbReference>
<keyword evidence="7" id="KW-0325">Glycoprotein</keyword>
<dbReference type="PROSITE" id="PS00107">
    <property type="entry name" value="PROTEIN_KINASE_ATP"/>
    <property type="match status" value="1"/>
</dbReference>
<dbReference type="Pfam" id="PF07714">
    <property type="entry name" value="PK_Tyr_Ser-Thr"/>
    <property type="match status" value="1"/>
</dbReference>
<protein>
    <recommendedName>
        <fullName evidence="2">receptor protein-tyrosine kinase</fullName>
        <ecNumber evidence="2">2.7.10.1</ecNumber>
    </recommendedName>
</protein>
<evidence type="ECO:0000256" key="6">
    <source>
        <dbReference type="ARBA" id="ARBA00023157"/>
    </source>
</evidence>
<comment type="subcellular location">
    <subcellularLocation>
        <location evidence="1">Membrane</location>
        <topology evidence="1">Single-pass type I membrane protein</topology>
    </subcellularLocation>
</comment>
<proteinExistence type="predicted"/>
<evidence type="ECO:0000256" key="1">
    <source>
        <dbReference type="ARBA" id="ARBA00004479"/>
    </source>
</evidence>
<sequence>MSLDIPEKIKSFNWTVQPANPTLVTKGVDLSLTWKFTLTADEQTKSQTFHFIRWTKFNEASSNYDLIGGTAFLKATGSRSFAKPSAPHIKIDRNDQATLLINNVRTEDEGTYKIEYGVEINGTLLANHEVNVTVLEHPEIINASNDQDVCEGSMVTLGCHATGKPAPNITWTRMWENGTDSDELPSVDGNYVISNASKSSNGTYRCKAFNGVGDTANQTVEVIVKYSLSVSRVVRSSDTVTEGDAYNQSCEATGDPMPNVAWITVRNNQRSDGNLLNFTNIDRNDAGDYKCEANNRCGVKTKTAAVSVFYQPSNVSLKTNAKNKVCAGTPVSFECSAVANPLVHTYLSYENNVIVSNMGNLGTVVREMENAGEYAFRCEANNSIQRLSRSRNIIWTVTEPPSVQLEERKVAKEGENISVYCNASGVPPPTVSWRKLRINGDITNGHSLNINNISRCQGGEYICTATNICGTASTTIDIEVQYGPYVVGSIRHVVKEGHCATLFCPVLGKPAPDITWYKGNETDAIMSAKSTLEFHLTSMDVNGWYTCFAKNSMGNVTTSVLQEIEISGKYTHHAISNNAYRHHNKPKNEMAMKNIEQSLANSSTFNQPGAEYMDLKETSADKIKSQSADQGADYAALDPSTRSWEVERDHVAIEKIVGKGAFGQVAKGTVTELRGRPGTTIAAKKMLKGGSPYPRMDGRKIANLLQEGYKMPKPPHVDEELYQVMMKCWKNDPDARPTFIELTMQLKDMEATHKVIITIKTKVSFTSFHLDGLIICTHLLNSNEVLHWIFFCHVTEAKVPPKAAEKRTRMFQ</sequence>
<evidence type="ECO:0000256" key="3">
    <source>
        <dbReference type="ARBA" id="ARBA00022692"/>
    </source>
</evidence>
<keyword evidence="5" id="KW-0472">Membrane</keyword>
<feature type="domain" description="Ig-like" evidence="12">
    <location>
        <begin position="138"/>
        <end position="221"/>
    </location>
</feature>
<keyword evidence="8" id="KW-0393">Immunoglobulin domain</keyword>
<dbReference type="Gene3D" id="1.10.510.10">
    <property type="entry name" value="Transferase(Phosphotransferase) domain 1"/>
    <property type="match status" value="1"/>
</dbReference>
<accession>A0A2B4S1E8</accession>
<dbReference type="InterPro" id="IPR003599">
    <property type="entry name" value="Ig_sub"/>
</dbReference>
<evidence type="ECO:0000313" key="13">
    <source>
        <dbReference type="EMBL" id="PFX23731.1"/>
    </source>
</evidence>
<dbReference type="InterPro" id="IPR013783">
    <property type="entry name" value="Ig-like_fold"/>
</dbReference>
<keyword evidence="4" id="KW-1133">Transmembrane helix</keyword>
<dbReference type="GO" id="GO:0005524">
    <property type="term" value="F:ATP binding"/>
    <property type="evidence" value="ECO:0007669"/>
    <property type="project" value="UniProtKB-UniRule"/>
</dbReference>
<feature type="domain" description="Ig-like" evidence="12">
    <location>
        <begin position="484"/>
        <end position="567"/>
    </location>
</feature>
<dbReference type="SMART" id="SM00408">
    <property type="entry name" value="IGc2"/>
    <property type="match status" value="4"/>
</dbReference>
<dbReference type="InterPro" id="IPR001245">
    <property type="entry name" value="Ser-Thr/Tyr_kinase_cat_dom"/>
</dbReference>
<dbReference type="SMART" id="SM00409">
    <property type="entry name" value="IG"/>
    <property type="match status" value="5"/>
</dbReference>
<dbReference type="GO" id="GO:0005886">
    <property type="term" value="C:plasma membrane"/>
    <property type="evidence" value="ECO:0007669"/>
    <property type="project" value="TreeGrafter"/>
</dbReference>
<comment type="caution">
    <text evidence="13">The sequence shown here is derived from an EMBL/GenBank/DDBJ whole genome shotgun (WGS) entry which is preliminary data.</text>
</comment>
<dbReference type="OrthoDB" id="5985519at2759"/>
<evidence type="ECO:0000313" key="14">
    <source>
        <dbReference type="Proteomes" id="UP000225706"/>
    </source>
</evidence>
<dbReference type="GO" id="GO:0046872">
    <property type="term" value="F:metal ion binding"/>
    <property type="evidence" value="ECO:0007669"/>
    <property type="project" value="UniProtKB-KW"/>
</dbReference>
<evidence type="ECO:0000259" key="12">
    <source>
        <dbReference type="PROSITE" id="PS50835"/>
    </source>
</evidence>
<gene>
    <name evidence="13" type="primary">HMCN1</name>
    <name evidence="13" type="ORF">AWC38_SpisGene11691</name>
</gene>
<dbReference type="AlphaFoldDB" id="A0A2B4S1E8"/>
<evidence type="ECO:0000256" key="7">
    <source>
        <dbReference type="ARBA" id="ARBA00023180"/>
    </source>
</evidence>
<dbReference type="GO" id="GO:0004714">
    <property type="term" value="F:transmembrane receptor protein tyrosine kinase activity"/>
    <property type="evidence" value="ECO:0007669"/>
    <property type="project" value="UniProtKB-EC"/>
</dbReference>
<dbReference type="SMART" id="SM00219">
    <property type="entry name" value="TyrKc"/>
    <property type="match status" value="1"/>
</dbReference>
<keyword evidence="3" id="KW-0812">Transmembrane</keyword>
<dbReference type="PANTHER" id="PTHR11640">
    <property type="entry name" value="NEPHRIN"/>
    <property type="match status" value="1"/>
</dbReference>
<keyword evidence="14" id="KW-1185">Reference proteome</keyword>
<organism evidence="13 14">
    <name type="scientific">Stylophora pistillata</name>
    <name type="common">Smooth cauliflower coral</name>
    <dbReference type="NCBI Taxonomy" id="50429"/>
    <lineage>
        <taxon>Eukaryota</taxon>
        <taxon>Metazoa</taxon>
        <taxon>Cnidaria</taxon>
        <taxon>Anthozoa</taxon>
        <taxon>Hexacorallia</taxon>
        <taxon>Scleractinia</taxon>
        <taxon>Astrocoeniina</taxon>
        <taxon>Pocilloporidae</taxon>
        <taxon>Stylophora</taxon>
    </lineage>
</organism>
<keyword evidence="9 11" id="KW-0067">ATP-binding</keyword>
<feature type="binding site" evidence="10">
    <location>
        <position position="634"/>
    </location>
    <ligand>
        <name>Mg(2+)</name>
        <dbReference type="ChEBI" id="CHEBI:18420"/>
    </ligand>
</feature>
<keyword evidence="10" id="KW-0460">Magnesium</keyword>
<keyword evidence="10" id="KW-0479">Metal-binding</keyword>
<dbReference type="EC" id="2.7.10.1" evidence="2"/>
<dbReference type="PANTHER" id="PTHR11640:SF158">
    <property type="entry name" value="V-SET AND IMMUNOGLOBULIN DOMAIN-CONTAINING PROTEIN 10-LIKE 2"/>
    <property type="match status" value="1"/>
</dbReference>
<dbReference type="InterPro" id="IPR011009">
    <property type="entry name" value="Kinase-like_dom_sf"/>
</dbReference>
<dbReference type="Pfam" id="PF13927">
    <property type="entry name" value="Ig_3"/>
    <property type="match status" value="4"/>
</dbReference>
<feature type="binding site" evidence="9">
    <location>
        <begin position="658"/>
        <end position="665"/>
    </location>
    <ligand>
        <name>ATP</name>
        <dbReference type="ChEBI" id="CHEBI:30616"/>
    </ligand>
</feature>
<dbReference type="InterPro" id="IPR036179">
    <property type="entry name" value="Ig-like_dom_sf"/>
</dbReference>
<feature type="domain" description="Ig-like" evidence="12">
    <location>
        <begin position="228"/>
        <end position="307"/>
    </location>
</feature>